<dbReference type="InterPro" id="IPR000627">
    <property type="entry name" value="Intradiol_dOase_C"/>
</dbReference>
<feature type="signal peptide" evidence="2">
    <location>
        <begin position="1"/>
        <end position="23"/>
    </location>
</feature>
<proteinExistence type="predicted"/>
<keyword evidence="5" id="KW-1185">Reference proteome</keyword>
<dbReference type="Gene3D" id="2.60.130.10">
    <property type="entry name" value="Aromatic compound dioxygenase"/>
    <property type="match status" value="1"/>
</dbReference>
<keyword evidence="2" id="KW-0732">Signal</keyword>
<feature type="chain" id="PRO_5019565843" evidence="2">
    <location>
        <begin position="24"/>
        <end position="396"/>
    </location>
</feature>
<comment type="caution">
    <text evidence="4">The sequence shown here is derived from an EMBL/GenBank/DDBJ whole genome shotgun (WGS) entry which is preliminary data.</text>
</comment>
<dbReference type="Proteomes" id="UP000283841">
    <property type="component" value="Unassembled WGS sequence"/>
</dbReference>
<dbReference type="AlphaFoldDB" id="A0A443HRH4"/>
<evidence type="ECO:0000256" key="1">
    <source>
        <dbReference type="SAM" id="MobiDB-lite"/>
    </source>
</evidence>
<feature type="region of interest" description="Disordered" evidence="1">
    <location>
        <begin position="354"/>
        <end position="375"/>
    </location>
</feature>
<evidence type="ECO:0000259" key="3">
    <source>
        <dbReference type="Pfam" id="PF00775"/>
    </source>
</evidence>
<sequence length="396" mass="42660">MVNISKLNAAAVLAASLFSAATAHPGEHHDVEHVKRELQTREILATRASSSLSKCANSPKFQELKKRAVSRRSATATRLRNERGLAADDAYLHRRDLATLEKYEKVNHNMTGSVNMADPSVLFSSNTSCILTPENTIGPYYVSGELLRQDVTEGQQGVPLHLEMQFVDVNTCEPVPDLLIDIWACNATGVYSGVDSTGEGGLNSTFLRGLQMSDNDGVVQFDTIFPGHYSGRATHEHTVVHTNASLLPNGSYTGGTVSHIGQIFFDESLRSAVEETYPYNTNTIEALSNDDDMWAPSQADNNYDPFPEYVYLGNDITDGLLAWISIGIDPSANRNSNATAAAYWAADGGHSTGNNVGPDVGGSSPSGSPLPSSSSVLSVRDYNLKKLFGGSAHRAY</sequence>
<name>A0A443HRH4_BYSSP</name>
<dbReference type="VEuPathDB" id="FungiDB:C8Q69DRAFT_290567"/>
<dbReference type="InterPro" id="IPR015889">
    <property type="entry name" value="Intradiol_dOase_core"/>
</dbReference>
<keyword evidence="4" id="KW-0560">Oxidoreductase</keyword>
<dbReference type="EMBL" id="RCNU01000007">
    <property type="protein sequence ID" value="RWQ94369.1"/>
    <property type="molecule type" value="Genomic_DNA"/>
</dbReference>
<accession>A0A443HRH4</accession>
<gene>
    <name evidence="4" type="ORF">C8Q69DRAFT_290567</name>
</gene>
<protein>
    <submittedName>
        <fullName evidence="4">Intradiol ring-cleavage dioxygenase</fullName>
    </submittedName>
</protein>
<dbReference type="PANTHER" id="PTHR34315:SF2">
    <property type="entry name" value="ANCHORED DIOXYGENASE, PUTATIVE (AFU_ORTHOLOGUE AFUA_3G01800)-RELATED"/>
    <property type="match status" value="1"/>
</dbReference>
<evidence type="ECO:0000313" key="4">
    <source>
        <dbReference type="EMBL" id="RWQ94369.1"/>
    </source>
</evidence>
<dbReference type="STRING" id="264951.A0A443HRH4"/>
<dbReference type="SUPFAM" id="SSF49482">
    <property type="entry name" value="Aromatic compound dioxygenase"/>
    <property type="match status" value="1"/>
</dbReference>
<dbReference type="RefSeq" id="XP_028484014.1">
    <property type="nucleotide sequence ID" value="XM_028627010.1"/>
</dbReference>
<dbReference type="GO" id="GO:0008199">
    <property type="term" value="F:ferric iron binding"/>
    <property type="evidence" value="ECO:0007669"/>
    <property type="project" value="InterPro"/>
</dbReference>
<dbReference type="GeneID" id="39596287"/>
<dbReference type="GO" id="GO:0016702">
    <property type="term" value="F:oxidoreductase activity, acting on single donors with incorporation of molecular oxygen, incorporation of two atoms of oxygen"/>
    <property type="evidence" value="ECO:0007669"/>
    <property type="project" value="InterPro"/>
</dbReference>
<reference evidence="4 5" key="1">
    <citation type="journal article" date="2018" name="Front. Microbiol.">
        <title>Genomic and genetic insights into a cosmopolitan fungus, Paecilomyces variotii (Eurotiales).</title>
        <authorList>
            <person name="Urquhart A.S."/>
            <person name="Mondo S.J."/>
            <person name="Makela M.R."/>
            <person name="Hane J.K."/>
            <person name="Wiebenga A."/>
            <person name="He G."/>
            <person name="Mihaltcheva S."/>
            <person name="Pangilinan J."/>
            <person name="Lipzen A."/>
            <person name="Barry K."/>
            <person name="de Vries R.P."/>
            <person name="Grigoriev I.V."/>
            <person name="Idnurm A."/>
        </authorList>
    </citation>
    <scope>NUCLEOTIDE SEQUENCE [LARGE SCALE GENOMIC DNA]</scope>
    <source>
        <strain evidence="4 5">CBS 101075</strain>
    </source>
</reference>
<organism evidence="4 5">
    <name type="scientific">Byssochlamys spectabilis</name>
    <name type="common">Paecilomyces variotii</name>
    <dbReference type="NCBI Taxonomy" id="264951"/>
    <lineage>
        <taxon>Eukaryota</taxon>
        <taxon>Fungi</taxon>
        <taxon>Dikarya</taxon>
        <taxon>Ascomycota</taxon>
        <taxon>Pezizomycotina</taxon>
        <taxon>Eurotiomycetes</taxon>
        <taxon>Eurotiomycetidae</taxon>
        <taxon>Eurotiales</taxon>
        <taxon>Thermoascaceae</taxon>
        <taxon>Paecilomyces</taxon>
    </lineage>
</organism>
<dbReference type="CDD" id="cd03457">
    <property type="entry name" value="intradiol_dioxygenase_like"/>
    <property type="match status" value="1"/>
</dbReference>
<dbReference type="Pfam" id="PF00775">
    <property type="entry name" value="Dioxygenase_C"/>
    <property type="match status" value="1"/>
</dbReference>
<dbReference type="PANTHER" id="PTHR34315">
    <property type="match status" value="1"/>
</dbReference>
<feature type="compositionally biased region" description="Low complexity" evidence="1">
    <location>
        <begin position="356"/>
        <end position="375"/>
    </location>
</feature>
<feature type="domain" description="Intradiol ring-cleavage dioxygenases" evidence="3">
    <location>
        <begin position="144"/>
        <end position="233"/>
    </location>
</feature>
<evidence type="ECO:0000313" key="5">
    <source>
        <dbReference type="Proteomes" id="UP000283841"/>
    </source>
</evidence>
<keyword evidence="4" id="KW-0223">Dioxygenase</keyword>
<evidence type="ECO:0000256" key="2">
    <source>
        <dbReference type="SAM" id="SignalP"/>
    </source>
</evidence>